<keyword evidence="2" id="KW-1185">Reference proteome</keyword>
<comment type="caution">
    <text evidence="1">The sequence shown here is derived from an EMBL/GenBank/DDBJ whole genome shotgun (WGS) entry which is preliminary data.</text>
</comment>
<sequence>MSTTSISATASEIYRRILFLEAHAQVLSDQIDSISPVPTPDAPKMGLVALNPTTLVNLKADLVKLEHGFRFLTKDVAAELPGTLREALADSLMLQTIPSDDTETEALALIGGTNIEIVTLFKVIRMYSLDMVQIQTRAFNLGRVSGMTHSQTRKM</sequence>
<evidence type="ECO:0000313" key="1">
    <source>
        <dbReference type="EMBL" id="ORY50444.1"/>
    </source>
</evidence>
<dbReference type="AlphaFoldDB" id="A0A1Y2CUD6"/>
<accession>A0A1Y2CUD6</accession>
<gene>
    <name evidence="1" type="ORF">BCR33DRAFT_781164</name>
</gene>
<name>A0A1Y2CUD6_9FUNG</name>
<protein>
    <submittedName>
        <fullName evidence="1">Uncharacterized protein</fullName>
    </submittedName>
</protein>
<proteinExistence type="predicted"/>
<evidence type="ECO:0000313" key="2">
    <source>
        <dbReference type="Proteomes" id="UP000193642"/>
    </source>
</evidence>
<organism evidence="1 2">
    <name type="scientific">Rhizoclosmatium globosum</name>
    <dbReference type="NCBI Taxonomy" id="329046"/>
    <lineage>
        <taxon>Eukaryota</taxon>
        <taxon>Fungi</taxon>
        <taxon>Fungi incertae sedis</taxon>
        <taxon>Chytridiomycota</taxon>
        <taxon>Chytridiomycota incertae sedis</taxon>
        <taxon>Chytridiomycetes</taxon>
        <taxon>Chytridiales</taxon>
        <taxon>Chytriomycetaceae</taxon>
        <taxon>Rhizoclosmatium</taxon>
    </lineage>
</organism>
<dbReference type="EMBL" id="MCGO01000007">
    <property type="protein sequence ID" value="ORY50444.1"/>
    <property type="molecule type" value="Genomic_DNA"/>
</dbReference>
<dbReference type="Proteomes" id="UP000193642">
    <property type="component" value="Unassembled WGS sequence"/>
</dbReference>
<reference evidence="1 2" key="1">
    <citation type="submission" date="2016-07" db="EMBL/GenBank/DDBJ databases">
        <title>Pervasive Adenine N6-methylation of Active Genes in Fungi.</title>
        <authorList>
            <consortium name="DOE Joint Genome Institute"/>
            <person name="Mondo S.J."/>
            <person name="Dannebaum R.O."/>
            <person name="Kuo R.C."/>
            <person name="Labutti K."/>
            <person name="Haridas S."/>
            <person name="Kuo A."/>
            <person name="Salamov A."/>
            <person name="Ahrendt S.R."/>
            <person name="Lipzen A."/>
            <person name="Sullivan W."/>
            <person name="Andreopoulos W.B."/>
            <person name="Clum A."/>
            <person name="Lindquist E."/>
            <person name="Daum C."/>
            <person name="Ramamoorthy G.K."/>
            <person name="Gryganskyi A."/>
            <person name="Culley D."/>
            <person name="Magnuson J.K."/>
            <person name="James T.Y."/>
            <person name="O'Malley M.A."/>
            <person name="Stajich J.E."/>
            <person name="Spatafora J.W."/>
            <person name="Visel A."/>
            <person name="Grigoriev I.V."/>
        </authorList>
    </citation>
    <scope>NUCLEOTIDE SEQUENCE [LARGE SCALE GENOMIC DNA]</scope>
    <source>
        <strain evidence="1 2">JEL800</strain>
    </source>
</reference>